<name>A0A843V401_COLES</name>
<accession>A0A843V401</accession>
<feature type="region of interest" description="Disordered" evidence="1">
    <location>
        <begin position="1"/>
        <end position="41"/>
    </location>
</feature>
<comment type="caution">
    <text evidence="2">The sequence shown here is derived from an EMBL/GenBank/DDBJ whole genome shotgun (WGS) entry which is preliminary data.</text>
</comment>
<evidence type="ECO:0000313" key="2">
    <source>
        <dbReference type="EMBL" id="MQL90758.1"/>
    </source>
</evidence>
<dbReference type="Proteomes" id="UP000652761">
    <property type="component" value="Unassembled WGS sequence"/>
</dbReference>
<gene>
    <name evidence="2" type="ORF">Taro_023349</name>
</gene>
<protein>
    <submittedName>
        <fullName evidence="2">Uncharacterized protein</fullName>
    </submittedName>
</protein>
<feature type="non-terminal residue" evidence="2">
    <location>
        <position position="62"/>
    </location>
</feature>
<evidence type="ECO:0000313" key="3">
    <source>
        <dbReference type="Proteomes" id="UP000652761"/>
    </source>
</evidence>
<reference evidence="2" key="1">
    <citation type="submission" date="2017-07" db="EMBL/GenBank/DDBJ databases">
        <title>Taro Niue Genome Assembly and Annotation.</title>
        <authorList>
            <person name="Atibalentja N."/>
            <person name="Keating K."/>
            <person name="Fields C.J."/>
        </authorList>
    </citation>
    <scope>NUCLEOTIDE SEQUENCE</scope>
    <source>
        <strain evidence="2">Niue_2</strain>
        <tissue evidence="2">Leaf</tissue>
    </source>
</reference>
<dbReference type="AlphaFoldDB" id="A0A843V401"/>
<sequence>MDHMYPTGVGKTHLTLRGGGGPNPPPSSFPTIDGGRGVGFGRQRELDQGIRGFPESHEVLDA</sequence>
<proteinExistence type="predicted"/>
<evidence type="ECO:0000256" key="1">
    <source>
        <dbReference type="SAM" id="MobiDB-lite"/>
    </source>
</evidence>
<dbReference type="EMBL" id="NMUH01001270">
    <property type="protein sequence ID" value="MQL90758.1"/>
    <property type="molecule type" value="Genomic_DNA"/>
</dbReference>
<keyword evidence="3" id="KW-1185">Reference proteome</keyword>
<organism evidence="2 3">
    <name type="scientific">Colocasia esculenta</name>
    <name type="common">Wild taro</name>
    <name type="synonym">Arum esculentum</name>
    <dbReference type="NCBI Taxonomy" id="4460"/>
    <lineage>
        <taxon>Eukaryota</taxon>
        <taxon>Viridiplantae</taxon>
        <taxon>Streptophyta</taxon>
        <taxon>Embryophyta</taxon>
        <taxon>Tracheophyta</taxon>
        <taxon>Spermatophyta</taxon>
        <taxon>Magnoliopsida</taxon>
        <taxon>Liliopsida</taxon>
        <taxon>Araceae</taxon>
        <taxon>Aroideae</taxon>
        <taxon>Colocasieae</taxon>
        <taxon>Colocasia</taxon>
    </lineage>
</organism>